<evidence type="ECO:0000313" key="4">
    <source>
        <dbReference type="EMBL" id="MDT6974838.1"/>
    </source>
</evidence>
<accession>A0A081TQ22</accession>
<accession>D1JLQ0</accession>
<evidence type="ECO:0000313" key="7">
    <source>
        <dbReference type="EMBL" id="UVR54851.1"/>
    </source>
</evidence>
<proteinExistence type="predicted"/>
<reference evidence="6 9" key="3">
    <citation type="submission" date="2018-08" db="EMBL/GenBank/DDBJ databases">
        <title>A genome reference for cultivated species of the human gut microbiota.</title>
        <authorList>
            <person name="Zou Y."/>
            <person name="Xue W."/>
            <person name="Luo G."/>
        </authorList>
    </citation>
    <scope>NUCLEOTIDE SEQUENCE [LARGE SCALE GENOMIC DNA]</scope>
    <source>
        <strain evidence="6 9">AM18-6</strain>
    </source>
</reference>
<accession>F7LQ52</accession>
<dbReference type="Proteomes" id="UP001060330">
    <property type="component" value="Chromosome"/>
</dbReference>
<reference evidence="7" key="5">
    <citation type="submission" date="2022-08" db="EMBL/GenBank/DDBJ databases">
        <title>Genome Sequencing of Bacteroides fragilis Group Isolates with Nanopore Technology.</title>
        <authorList>
            <person name="Tisza M.J."/>
            <person name="Smith D."/>
            <person name="Dekker J.P."/>
        </authorList>
    </citation>
    <scope>NUCLEOTIDE SEQUENCE</scope>
    <source>
        <strain evidence="7">BFG-70</strain>
    </source>
</reference>
<reference evidence="5 8" key="1">
    <citation type="journal article" date="2017" name="MBio">
        <title>Gut Symbiont Bacteroides fragilis Secretes a Eukaryotic-Like Ubiquitin Protein That Mediates Intraspecies Antagonism.</title>
        <authorList>
            <person name="Chatzidaki-Livanis M."/>
            <person name="Coyne M.J."/>
            <person name="Roelofs K.G."/>
            <person name="Gentyala R.R."/>
            <person name="Caldwell J.M."/>
            <person name="Comstock L.E."/>
        </authorList>
    </citation>
    <scope>NUCLEOTIDE SEQUENCE [LARGE SCALE GENOMIC DNA]</scope>
    <source>
        <strain evidence="5 8">12905</strain>
    </source>
</reference>
<reference evidence="4" key="9">
    <citation type="submission" date="2024-03" db="EMBL/GenBank/DDBJ databases">
        <title>A gut symbiont ubiquitin homologue binds and inactivates peptidyl-prolyl isomerase to mediate the interbacterial arms race in the human gut.</title>
        <authorList>
            <person name="Jiang K."/>
            <person name="Li W."/>
            <person name="Tong M."/>
            <person name="Xu J."/>
            <person name="Chen Z."/>
            <person name="Yang Y."/>
            <person name="Zang Y."/>
            <person name="Jiao X."/>
            <person name="Liu C."/>
            <person name="Lim B."/>
            <person name="Jiang X."/>
            <person name="Wang J."/>
            <person name="Wu D."/>
            <person name="Wang M."/>
            <person name="Liu S.-J."/>
            <person name="Shao F."/>
            <person name="Gao X."/>
        </authorList>
    </citation>
    <scope>NUCLEOTIDE SEQUENCE</scope>
    <source>
        <strain evidence="4">GS077</strain>
    </source>
</reference>
<protein>
    <submittedName>
        <fullName evidence="3">DUF5456 family protein</fullName>
    </submittedName>
    <submittedName>
        <fullName evidence="1">Type VI secretion system needle protein Hcp</fullName>
    </submittedName>
</protein>
<dbReference type="AlphaFoldDB" id="A0A081TQ22"/>
<evidence type="ECO:0000313" key="3">
    <source>
        <dbReference type="EMBL" id="MCZ2686989.1"/>
    </source>
</evidence>
<dbReference type="Proteomes" id="UP001078742">
    <property type="component" value="Unassembled WGS sequence"/>
</dbReference>
<evidence type="ECO:0000313" key="11">
    <source>
        <dbReference type="Proteomes" id="UP001079672"/>
    </source>
</evidence>
<evidence type="ECO:0000313" key="1">
    <source>
        <dbReference type="EMBL" id="KAA5207779.1"/>
    </source>
</evidence>
<dbReference type="EMBL" id="JAPUAV010000002">
    <property type="protein sequence ID" value="MCZ2570260.1"/>
    <property type="molecule type" value="Genomic_DNA"/>
</dbReference>
<dbReference type="Proteomes" id="UP000429838">
    <property type="component" value="Unassembled WGS sequence"/>
</dbReference>
<name>A0A081TQ22_BACFG</name>
<evidence type="ECO:0000313" key="2">
    <source>
        <dbReference type="EMBL" id="MCZ2570260.1"/>
    </source>
</evidence>
<dbReference type="EMBL" id="QRJE01000009">
    <property type="protein sequence ID" value="RHH13995.1"/>
    <property type="molecule type" value="Genomic_DNA"/>
</dbReference>
<organism evidence="3 11">
    <name type="scientific">Bacteroides fragilis</name>
    <dbReference type="NCBI Taxonomy" id="817"/>
    <lineage>
        <taxon>Bacteria</taxon>
        <taxon>Pseudomonadati</taxon>
        <taxon>Bacteroidota</taxon>
        <taxon>Bacteroidia</taxon>
        <taxon>Bacteroidales</taxon>
        <taxon>Bacteroidaceae</taxon>
        <taxon>Bacteroides</taxon>
    </lineage>
</organism>
<reference evidence="3" key="6">
    <citation type="submission" date="2022-12" db="EMBL/GenBank/DDBJ databases">
        <title>Development of a Multilocus Sequence Typing Scheme for Bacteroides fragilis Based on Whole Genome Sequencing Data and Clinical Application.</title>
        <authorList>
            <person name="Nielsen F.D."/>
            <person name="Justesen U.S."/>
        </authorList>
    </citation>
    <scope>NUCLEOTIDE SEQUENCE</scope>
    <source>
        <strain evidence="3">BF_AM_ODE_DK_2015_4</strain>
        <strain evidence="2">BF_BC_VIB_DK_2012_57</strain>
    </source>
</reference>
<evidence type="ECO:0000313" key="5">
    <source>
        <dbReference type="EMBL" id="PJY75241.1"/>
    </source>
</evidence>
<evidence type="ECO:0000313" key="12">
    <source>
        <dbReference type="Proteomes" id="UP001258434"/>
    </source>
</evidence>
<dbReference type="Proteomes" id="UP000266644">
    <property type="component" value="Unassembled WGS sequence"/>
</dbReference>
<reference evidence="12" key="7">
    <citation type="submission" date="2023-07" db="EMBL/GenBank/DDBJ databases">
        <title>A gut symbiont ubiquitin homologue binds and inactivates peptidyl-prolyl isomerase to mediate the interbacterial arms race in the human gut.</title>
        <authorList>
            <person name="Jiang K."/>
            <person name="Li W."/>
            <person name="Tong M."/>
            <person name="Xu J."/>
            <person name="Chen Z."/>
            <person name="Yang Y."/>
            <person name="Zang Y."/>
            <person name="Jiao X."/>
            <person name="Liu C."/>
            <person name="Lim B."/>
            <person name="Jiang X."/>
            <person name="Wang J."/>
            <person name="Wu D."/>
            <person name="Wang M."/>
            <person name="Liu S.-J."/>
            <person name="Shao F."/>
            <person name="Gao X."/>
        </authorList>
    </citation>
    <scope>NUCLEOTIDE SEQUENCE [LARGE SCALE GENOMIC DNA]</scope>
    <source>
        <strain evidence="12">GS077</strain>
    </source>
</reference>
<reference evidence="5" key="2">
    <citation type="submission" date="2017-10" db="EMBL/GenBank/DDBJ databases">
        <authorList>
            <person name="Banno H."/>
            <person name="Chua N.-H."/>
        </authorList>
    </citation>
    <scope>NUCLEOTIDE SEQUENCE</scope>
    <source>
        <strain evidence="5">12905</strain>
    </source>
</reference>
<dbReference type="Proteomes" id="UP001079672">
    <property type="component" value="Unassembled WGS sequence"/>
</dbReference>
<dbReference type="Proteomes" id="UP000231846">
    <property type="component" value="Unassembled WGS sequence"/>
</dbReference>
<sequence length="152" mass="17179">MAIYSLHEMAGLLKTGLWQGGEVEKLGYIGTAVPHASPAPACGLTGVYISYDTMLERCEVSMQGGGCELFISQYHPYTGTYMTYVLESNLSDRRLLLAKLEEILADRRNPYLWSHNLYKRNSFGIERRYDTGHSSMWGGRIAVPRQSKFFGR</sequence>
<dbReference type="EMBL" id="CP103216">
    <property type="protein sequence ID" value="UVR54851.1"/>
    <property type="molecule type" value="Genomic_DNA"/>
</dbReference>
<evidence type="ECO:0000313" key="9">
    <source>
        <dbReference type="Proteomes" id="UP000266644"/>
    </source>
</evidence>
<evidence type="ECO:0000313" key="6">
    <source>
        <dbReference type="EMBL" id="RHH13995.1"/>
    </source>
</evidence>
<evidence type="ECO:0000313" key="8">
    <source>
        <dbReference type="Proteomes" id="UP000231846"/>
    </source>
</evidence>
<dbReference type="EMBL" id="JAVFHL010000001">
    <property type="protein sequence ID" value="MDT6974838.1"/>
    <property type="molecule type" value="Genomic_DNA"/>
</dbReference>
<dbReference type="EMBL" id="PDCW01000008">
    <property type="protein sequence ID" value="PJY75241.1"/>
    <property type="molecule type" value="Genomic_DNA"/>
</dbReference>
<dbReference type="KEGG" id="bfb:VU15_08365"/>
<reference evidence="4 12" key="8">
    <citation type="submission" date="2023-08" db="EMBL/GenBank/DDBJ databases">
        <authorList>
            <person name="Du M."/>
            <person name="Liu C."/>
            <person name="Liu S.-J."/>
        </authorList>
    </citation>
    <scope>NUCLEOTIDE SEQUENCE [LARGE SCALE GENOMIC DNA]</scope>
    <source>
        <strain evidence="4 12">GS077</strain>
    </source>
</reference>
<reference evidence="1 10" key="4">
    <citation type="journal article" date="2019" name="Nat. Med.">
        <title>A library of human gut bacterial isolates paired with longitudinal multiomics data enables mechanistic microbiome research.</title>
        <authorList>
            <person name="Poyet M."/>
            <person name="Groussin M."/>
            <person name="Gibbons S.M."/>
            <person name="Avila-Pacheco J."/>
            <person name="Jiang X."/>
            <person name="Kearney S.M."/>
            <person name="Perrotta A.R."/>
            <person name="Berdy B."/>
            <person name="Zhao S."/>
            <person name="Lieberman T.D."/>
            <person name="Swanson P.K."/>
            <person name="Smith M."/>
            <person name="Roesemann S."/>
            <person name="Alexander J.E."/>
            <person name="Rich S.A."/>
            <person name="Livny J."/>
            <person name="Vlamakis H."/>
            <person name="Clish C."/>
            <person name="Bullock K."/>
            <person name="Deik A."/>
            <person name="Scott J."/>
            <person name="Pierce K.A."/>
            <person name="Xavier R.J."/>
            <person name="Alm E.J."/>
        </authorList>
    </citation>
    <scope>NUCLEOTIDE SEQUENCE [LARGE SCALE GENOMIC DNA]</scope>
    <source>
        <strain evidence="1 10">BIOML-A1</strain>
    </source>
</reference>
<dbReference type="Proteomes" id="UP001258434">
    <property type="component" value="Unassembled WGS sequence"/>
</dbReference>
<dbReference type="RefSeq" id="WP_005787085.1">
    <property type="nucleotide sequence ID" value="NZ_CAAKNW010000077.1"/>
</dbReference>
<evidence type="ECO:0000313" key="10">
    <source>
        <dbReference type="Proteomes" id="UP000429838"/>
    </source>
</evidence>
<gene>
    <name evidence="4" type="ORF">BFGS077_000083</name>
    <name evidence="5" type="ORF">CQW34_01535</name>
    <name evidence="6" type="ORF">DW228_07125</name>
    <name evidence="1" type="ORF">F2Z25_09925</name>
    <name evidence="7" type="ORF">NXX45_13980</name>
    <name evidence="2" type="ORF">O1420_02490</name>
    <name evidence="3" type="ORF">O1433_05695</name>
</gene>
<dbReference type="EMBL" id="VWAQ01000007">
    <property type="protein sequence ID" value="KAA5207779.1"/>
    <property type="molecule type" value="Genomic_DNA"/>
</dbReference>
<dbReference type="EMBL" id="JAPTZU010000002">
    <property type="protein sequence ID" value="MCZ2686989.1"/>
    <property type="molecule type" value="Genomic_DNA"/>
</dbReference>